<dbReference type="Pfam" id="PF17837">
    <property type="entry name" value="4PPT_N"/>
    <property type="match status" value="1"/>
</dbReference>
<evidence type="ECO:0000256" key="6">
    <source>
        <dbReference type="ARBA" id="ARBA00022679"/>
    </source>
</evidence>
<evidence type="ECO:0000256" key="8">
    <source>
        <dbReference type="ARBA" id="ARBA00029894"/>
    </source>
</evidence>
<feature type="binding site" evidence="13">
    <location>
        <position position="126"/>
    </location>
    <ligand>
        <name>Mg(2+)</name>
        <dbReference type="ChEBI" id="CHEBI:18420"/>
    </ligand>
</feature>
<dbReference type="Gene3D" id="3.90.470.20">
    <property type="entry name" value="4'-phosphopantetheinyl transferase domain"/>
    <property type="match status" value="1"/>
</dbReference>
<dbReference type="Pfam" id="PF01648">
    <property type="entry name" value="ACPS"/>
    <property type="match status" value="1"/>
</dbReference>
<organism evidence="16 17">
    <name type="scientific">Roseovarius spongiae</name>
    <dbReference type="NCBI Taxonomy" id="2320272"/>
    <lineage>
        <taxon>Bacteria</taxon>
        <taxon>Pseudomonadati</taxon>
        <taxon>Pseudomonadota</taxon>
        <taxon>Alphaproteobacteria</taxon>
        <taxon>Rhodobacterales</taxon>
        <taxon>Roseobacteraceae</taxon>
        <taxon>Roseovarius</taxon>
    </lineage>
</organism>
<dbReference type="PANTHER" id="PTHR38096">
    <property type="entry name" value="ENTEROBACTIN SYNTHASE COMPONENT D"/>
    <property type="match status" value="1"/>
</dbReference>
<feature type="binding site" evidence="12">
    <location>
        <begin position="104"/>
        <end position="105"/>
    </location>
    <ligand>
        <name>CoA</name>
        <dbReference type="ChEBI" id="CHEBI:57287"/>
    </ligand>
</feature>
<evidence type="ECO:0000256" key="1">
    <source>
        <dbReference type="ARBA" id="ARBA00003937"/>
    </source>
</evidence>
<evidence type="ECO:0000256" key="7">
    <source>
        <dbReference type="ARBA" id="ARBA00023191"/>
    </source>
</evidence>
<reference evidence="16 17" key="1">
    <citation type="submission" date="2018-09" db="EMBL/GenBank/DDBJ databases">
        <title>Roseovarius spongiae sp. nov., isolated from a marine sponge.</title>
        <authorList>
            <person name="Zhuang L."/>
            <person name="Luo L."/>
        </authorList>
    </citation>
    <scope>NUCLEOTIDE SEQUENCE [LARGE SCALE GENOMIC DNA]</scope>
    <source>
        <strain evidence="16 17">HN-E21</strain>
    </source>
</reference>
<accession>A0A3A8B6P6</accession>
<dbReference type="InterPro" id="IPR037143">
    <property type="entry name" value="4-PPantetheinyl_Trfase_dom_sf"/>
</dbReference>
<dbReference type="OrthoDB" id="8210607at2"/>
<evidence type="ECO:0000256" key="11">
    <source>
        <dbReference type="ARBA" id="ARBA00049191"/>
    </source>
</evidence>
<feature type="binding site" evidence="13">
    <location>
        <position position="128"/>
    </location>
    <ligand>
        <name>Mg(2+)</name>
        <dbReference type="ChEBI" id="CHEBI:18420"/>
    </ligand>
</feature>
<comment type="catalytic activity">
    <reaction evidence="10">
        <text>apo-[aryl-carrier protein] + CoA = holo-[aryl-carrier protein] + adenosine 3',5'-bisphosphate + H(+)</text>
        <dbReference type="Rhea" id="RHEA:48404"/>
        <dbReference type="Rhea" id="RHEA-COMP:15903"/>
        <dbReference type="Rhea" id="RHEA-COMP:17557"/>
        <dbReference type="ChEBI" id="CHEBI:15378"/>
        <dbReference type="ChEBI" id="CHEBI:29999"/>
        <dbReference type="ChEBI" id="CHEBI:57287"/>
        <dbReference type="ChEBI" id="CHEBI:58343"/>
        <dbReference type="ChEBI" id="CHEBI:64479"/>
    </reaction>
</comment>
<dbReference type="EMBL" id="RAPE01000001">
    <property type="protein sequence ID" value="RKF16925.1"/>
    <property type="molecule type" value="Genomic_DNA"/>
</dbReference>
<dbReference type="GO" id="GO:0000287">
    <property type="term" value="F:magnesium ion binding"/>
    <property type="evidence" value="ECO:0007669"/>
    <property type="project" value="InterPro"/>
</dbReference>
<sequence>MIGLSDINAAPPRPLAGIGAALRDMLGPQASVATNDPRAPQEGVLLPAEAESVRRATPARRREFASGRAAARAAMQALGHDPHPVPRGADRAPLWPPGLTGSISHTSTLCVAAVAETGALPGIGIDIEEDSGLAPDLVPEITTLAERAWLAIQPEAERGFLAKLIFSAKECAYKCQYSASGALFGFDTLEITPDPDSGQFEATFLRDVAPFAAGACLHGRFARIGGLIVTATALPRRPRWSARGEPSCARR</sequence>
<keyword evidence="17" id="KW-1185">Reference proteome</keyword>
<dbReference type="SUPFAM" id="SSF56214">
    <property type="entry name" value="4'-phosphopantetheinyl transferase"/>
    <property type="match status" value="1"/>
</dbReference>
<comment type="cofactor">
    <cofactor evidence="13">
        <name>Mg(2+)</name>
        <dbReference type="ChEBI" id="CHEBI:18420"/>
    </cofactor>
</comment>
<dbReference type="GO" id="GO:0009239">
    <property type="term" value="P:enterobactin biosynthetic process"/>
    <property type="evidence" value="ECO:0007669"/>
    <property type="project" value="UniProtKB-UniPathway"/>
</dbReference>
<comment type="function">
    <text evidence="1">Involved in the biosynthesis of the siderophore enterobactin (enterochelin), which is a macrocyclic trimeric lactone of N-(2,3-dihydroxybenzoyl)-serine. The serine trilactone serves as a scaffolding for the three catechol functionalities that provide hexadentate coordination for the tightly ligated iron(2+) atoms. Plays an essential role in the assembly of the enterobactin by catalyzing the transfer of the 4'-phosphopantetheine (Ppant) moiety from coenzyme A to the apo-domains of both EntB (ArCP domain) and EntF (PCP domain) to yield their holo-forms which make them competent for the activation of 2,3-dihydroxybenzoate (DHB) and L-serine, respectively.</text>
</comment>
<evidence type="ECO:0000256" key="5">
    <source>
        <dbReference type="ARBA" id="ARBA00019087"/>
    </source>
</evidence>
<comment type="subunit">
    <text evidence="4">EntB, EntD, EntE, and EntF form a multienzyme complex called enterobactin synthase.</text>
</comment>
<keyword evidence="7" id="KW-0259">Enterobactin biosynthesis</keyword>
<dbReference type="GO" id="GO:0005886">
    <property type="term" value="C:plasma membrane"/>
    <property type="evidence" value="ECO:0007669"/>
    <property type="project" value="TreeGrafter"/>
</dbReference>
<dbReference type="AlphaFoldDB" id="A0A3A8B6P6"/>
<feature type="binding site" evidence="12">
    <location>
        <position position="170"/>
    </location>
    <ligand>
        <name>CoA</name>
        <dbReference type="ChEBI" id="CHEBI:57287"/>
    </ligand>
</feature>
<dbReference type="RefSeq" id="WP_121164417.1">
    <property type="nucleotide sequence ID" value="NZ_RAPE01000001.1"/>
</dbReference>
<proteinExistence type="inferred from homology"/>
<dbReference type="GO" id="GO:0008897">
    <property type="term" value="F:holo-[acyl-carrier-protein] synthase activity"/>
    <property type="evidence" value="ECO:0007669"/>
    <property type="project" value="InterPro"/>
</dbReference>
<evidence type="ECO:0000256" key="12">
    <source>
        <dbReference type="PIRSR" id="PIRSR603542-1"/>
    </source>
</evidence>
<feature type="binding site" evidence="13">
    <location>
        <position position="127"/>
    </location>
    <ligand>
        <name>Mg(2+)</name>
        <dbReference type="ChEBI" id="CHEBI:18420"/>
    </ligand>
</feature>
<dbReference type="UniPathway" id="UPA00017"/>
<keyword evidence="13" id="KW-0479">Metal-binding</keyword>
<dbReference type="PRINTS" id="PR01399">
    <property type="entry name" value="ENTSNTHTASED"/>
</dbReference>
<evidence type="ECO:0000256" key="13">
    <source>
        <dbReference type="PIRSR" id="PIRSR603542-2"/>
    </source>
</evidence>
<keyword evidence="6 16" id="KW-0808">Transferase</keyword>
<feature type="binding site" evidence="12">
    <location>
        <position position="174"/>
    </location>
    <ligand>
        <name>CoA</name>
        <dbReference type="ChEBI" id="CHEBI:57287"/>
    </ligand>
</feature>
<evidence type="ECO:0000256" key="3">
    <source>
        <dbReference type="ARBA" id="ARBA00008342"/>
    </source>
</evidence>
<dbReference type="InterPro" id="IPR041354">
    <property type="entry name" value="4PPT_N"/>
</dbReference>
<evidence type="ECO:0000256" key="10">
    <source>
        <dbReference type="ARBA" id="ARBA00049176"/>
    </source>
</evidence>
<keyword evidence="13" id="KW-0460">Magnesium</keyword>
<evidence type="ECO:0000256" key="9">
    <source>
        <dbReference type="ARBA" id="ARBA00031996"/>
    </source>
</evidence>
<protein>
    <recommendedName>
        <fullName evidence="5">Enterobactin synthase component D</fullName>
    </recommendedName>
    <alternativeName>
        <fullName evidence="8">4'-phosphopantetheinyl transferase EntD</fullName>
    </alternativeName>
    <alternativeName>
        <fullName evidence="9">Enterochelin synthase D</fullName>
    </alternativeName>
</protein>
<dbReference type="Proteomes" id="UP000281128">
    <property type="component" value="Unassembled WGS sequence"/>
</dbReference>
<comment type="pathway">
    <text evidence="2">Siderophore biosynthesis; enterobactin biosynthesis.</text>
</comment>
<dbReference type="PANTHER" id="PTHR38096:SF1">
    <property type="entry name" value="ENTEROBACTIN SYNTHASE COMPONENT D"/>
    <property type="match status" value="1"/>
</dbReference>
<gene>
    <name evidence="16" type="ORF">D6850_05185</name>
</gene>
<evidence type="ECO:0000313" key="17">
    <source>
        <dbReference type="Proteomes" id="UP000281128"/>
    </source>
</evidence>
<evidence type="ECO:0000259" key="15">
    <source>
        <dbReference type="Pfam" id="PF17837"/>
    </source>
</evidence>
<dbReference type="InterPro" id="IPR008278">
    <property type="entry name" value="4-PPantetheinyl_Trfase_dom"/>
</dbReference>
<feature type="binding site" evidence="12">
    <location>
        <position position="60"/>
    </location>
    <ligand>
        <name>CoA</name>
        <dbReference type="ChEBI" id="CHEBI:57287"/>
    </ligand>
</feature>
<evidence type="ECO:0000256" key="2">
    <source>
        <dbReference type="ARBA" id="ARBA00004993"/>
    </source>
</evidence>
<feature type="domain" description="4'-phosphopantetheinyl transferase N-terminal" evidence="15">
    <location>
        <begin position="49"/>
        <end position="115"/>
    </location>
</feature>
<dbReference type="InterPro" id="IPR003542">
    <property type="entry name" value="Enbac_synth_compD-like"/>
</dbReference>
<evidence type="ECO:0000313" key="16">
    <source>
        <dbReference type="EMBL" id="RKF16925.1"/>
    </source>
</evidence>
<dbReference type="GO" id="GO:0009366">
    <property type="term" value="C:enterobactin synthetase complex"/>
    <property type="evidence" value="ECO:0007669"/>
    <property type="project" value="InterPro"/>
</dbReference>
<feature type="binding site" evidence="12">
    <location>
        <position position="126"/>
    </location>
    <ligand>
        <name>CoA</name>
        <dbReference type="ChEBI" id="CHEBI:57287"/>
    </ligand>
</feature>
<comment type="similarity">
    <text evidence="3">Belongs to the P-Pant transferase superfamily. EntD family.</text>
</comment>
<evidence type="ECO:0000259" key="14">
    <source>
        <dbReference type="Pfam" id="PF01648"/>
    </source>
</evidence>
<name>A0A3A8B6P6_9RHOB</name>
<feature type="domain" description="4'-phosphopantetheinyl transferase" evidence="14">
    <location>
        <begin position="122"/>
        <end position="210"/>
    </location>
</feature>
<feature type="binding site" evidence="12">
    <location>
        <position position="68"/>
    </location>
    <ligand>
        <name>CoA</name>
        <dbReference type="ChEBI" id="CHEBI:57287"/>
    </ligand>
</feature>
<evidence type="ECO:0000256" key="4">
    <source>
        <dbReference type="ARBA" id="ARBA00011503"/>
    </source>
</evidence>
<comment type="catalytic activity">
    <reaction evidence="11">
        <text>apo-[peptidyl-carrier protein] + CoA = holo-[peptidyl-carrier protein] + adenosine 3',5'-bisphosphate + H(+)</text>
        <dbReference type="Rhea" id="RHEA:46228"/>
        <dbReference type="Rhea" id="RHEA-COMP:11479"/>
        <dbReference type="Rhea" id="RHEA-COMP:11480"/>
        <dbReference type="ChEBI" id="CHEBI:15378"/>
        <dbReference type="ChEBI" id="CHEBI:29999"/>
        <dbReference type="ChEBI" id="CHEBI:57287"/>
        <dbReference type="ChEBI" id="CHEBI:58343"/>
        <dbReference type="ChEBI" id="CHEBI:64479"/>
    </reaction>
</comment>
<comment type="caution">
    <text evidence="16">The sequence shown here is derived from an EMBL/GenBank/DDBJ whole genome shotgun (WGS) entry which is preliminary data.</text>
</comment>